<feature type="region of interest" description="Disordered" evidence="4">
    <location>
        <begin position="1"/>
        <end position="30"/>
    </location>
</feature>
<dbReference type="SMART" id="SM00320">
    <property type="entry name" value="WD40"/>
    <property type="match status" value="7"/>
</dbReference>
<dbReference type="Gene3D" id="2.130.10.10">
    <property type="entry name" value="YVTN repeat-like/Quinoprotein amine dehydrogenase"/>
    <property type="match status" value="2"/>
</dbReference>
<evidence type="ECO:0000256" key="2">
    <source>
        <dbReference type="ARBA" id="ARBA00022737"/>
    </source>
</evidence>
<proteinExistence type="predicted"/>
<dbReference type="PANTHER" id="PTHR22848">
    <property type="entry name" value="WD40 REPEAT PROTEIN"/>
    <property type="match status" value="1"/>
</dbReference>
<evidence type="ECO:0000256" key="3">
    <source>
        <dbReference type="PROSITE-ProRule" id="PRU00221"/>
    </source>
</evidence>
<organism evidence="5 6">
    <name type="scientific">Dioszegia hungarica</name>
    <dbReference type="NCBI Taxonomy" id="4972"/>
    <lineage>
        <taxon>Eukaryota</taxon>
        <taxon>Fungi</taxon>
        <taxon>Dikarya</taxon>
        <taxon>Basidiomycota</taxon>
        <taxon>Agaricomycotina</taxon>
        <taxon>Tremellomycetes</taxon>
        <taxon>Tremellales</taxon>
        <taxon>Bulleribasidiaceae</taxon>
        <taxon>Dioszegia</taxon>
    </lineage>
</organism>
<feature type="repeat" description="WD" evidence="3">
    <location>
        <begin position="443"/>
        <end position="477"/>
    </location>
</feature>
<dbReference type="InterPro" id="IPR015943">
    <property type="entry name" value="WD40/YVTN_repeat-like_dom_sf"/>
</dbReference>
<dbReference type="SUPFAM" id="SSF50978">
    <property type="entry name" value="WD40 repeat-like"/>
    <property type="match status" value="1"/>
</dbReference>
<dbReference type="AlphaFoldDB" id="A0AA38HD43"/>
<comment type="caution">
    <text evidence="5">The sequence shown here is derived from an EMBL/GenBank/DDBJ whole genome shotgun (WGS) entry which is preliminary data.</text>
</comment>
<accession>A0AA38HD43</accession>
<feature type="compositionally biased region" description="Polar residues" evidence="4">
    <location>
        <begin position="529"/>
        <end position="538"/>
    </location>
</feature>
<dbReference type="PRINTS" id="PR00320">
    <property type="entry name" value="GPROTEINBRPT"/>
</dbReference>
<evidence type="ECO:0000313" key="5">
    <source>
        <dbReference type="EMBL" id="KAI9637867.1"/>
    </source>
</evidence>
<evidence type="ECO:0000256" key="4">
    <source>
        <dbReference type="SAM" id="MobiDB-lite"/>
    </source>
</evidence>
<dbReference type="GeneID" id="77725778"/>
<dbReference type="InterPro" id="IPR045184">
    <property type="entry name" value="SMU1"/>
</dbReference>
<feature type="repeat" description="WD" evidence="3">
    <location>
        <begin position="311"/>
        <end position="341"/>
    </location>
</feature>
<reference evidence="5" key="1">
    <citation type="journal article" date="2022" name="G3 (Bethesda)">
        <title>High quality genome of the basidiomycete yeast Dioszegia hungarica PDD-24b-2 isolated from cloud water.</title>
        <authorList>
            <person name="Jarrige D."/>
            <person name="Haridas S."/>
            <person name="Bleykasten-Grosshans C."/>
            <person name="Joly M."/>
            <person name="Nadalig T."/>
            <person name="Sancelme M."/>
            <person name="Vuilleumier S."/>
            <person name="Grigoriev I.V."/>
            <person name="Amato P."/>
            <person name="Bringel F."/>
        </authorList>
    </citation>
    <scope>NUCLEOTIDE SEQUENCE</scope>
    <source>
        <strain evidence="5">PDD-24b-2</strain>
    </source>
</reference>
<sequence>MEAFSSASQGTNGHLSPRQQEKKPAAPDISLESISLDESKLDREIALLVSQYLDSRSYGHVARVIDEEILRQPRREEREEVELVERALTDGDFGSIEAFLARPGLLKPQTQKAFMYMTYRQQFLEHIENRESQKAFNLLQKRLKPLEHYQPYPYDFYSLSYLTSAGTVHDVPSFKDWAGVEPEREKLVGMWRDLVDAEHLRPAGSGTLLATPGGAGKMEEGRLVQLLRQAGAWQVQQCTRRGRGPWRVASLLQDYHPLAIPTRLAHLLPLHKTNIKCVAFLTANGSLAASGSSDSTVKIFSTEDGIIRHTLRGHTSRIWDLDCSATGVLASASGDGSVRLWGVDGEEQGVLKGEGGDVYGVRWRTGHEDQLLTANYDRILRLFSTSTGQLIRTFSGHAHSCLAVAVDSTGNMIASGSKDRHMRLWDAVGGVCVTTMPACLGEVSSVEFDEGGRYLLAGCKDNSNSLWDLRMQRNLYRYTGHQNTAKNLIRCSFAQDSALVVGGSEDGGVYVWEREGGSSAASTTVSTSLVPSNKTEPTSPYLGVGVNPTPNRASPAYYPKPALQPAHVASSGGANVRPLHVLEGHGEGAVFDVRWRAGVMVSAGEDGCVGVWEGEEREEDG</sequence>
<dbReference type="RefSeq" id="XP_052947644.1">
    <property type="nucleotide sequence ID" value="XM_053086577.1"/>
</dbReference>
<dbReference type="InterPro" id="IPR001680">
    <property type="entry name" value="WD40_rpt"/>
</dbReference>
<protein>
    <submittedName>
        <fullName evidence="5">WD-repeat protein</fullName>
    </submittedName>
</protein>
<name>A0AA38HD43_9TREE</name>
<dbReference type="Proteomes" id="UP001164286">
    <property type="component" value="Unassembled WGS sequence"/>
</dbReference>
<keyword evidence="1 3" id="KW-0853">WD repeat</keyword>
<dbReference type="InterPro" id="IPR036322">
    <property type="entry name" value="WD40_repeat_dom_sf"/>
</dbReference>
<keyword evidence="2" id="KW-0677">Repeat</keyword>
<dbReference type="CDD" id="cd00200">
    <property type="entry name" value="WD40"/>
    <property type="match status" value="1"/>
</dbReference>
<dbReference type="Pfam" id="PF00400">
    <property type="entry name" value="WD40"/>
    <property type="match status" value="6"/>
</dbReference>
<dbReference type="PROSITE" id="PS50082">
    <property type="entry name" value="WD_REPEATS_2"/>
    <property type="match status" value="4"/>
</dbReference>
<feature type="compositionally biased region" description="Polar residues" evidence="4">
    <location>
        <begin position="1"/>
        <end position="18"/>
    </location>
</feature>
<evidence type="ECO:0000256" key="1">
    <source>
        <dbReference type="ARBA" id="ARBA00022574"/>
    </source>
</evidence>
<feature type="repeat" description="WD" evidence="3">
    <location>
        <begin position="394"/>
        <end position="435"/>
    </location>
</feature>
<dbReference type="PROSITE" id="PS50294">
    <property type="entry name" value="WD_REPEATS_REGION"/>
    <property type="match status" value="2"/>
</dbReference>
<feature type="region of interest" description="Disordered" evidence="4">
    <location>
        <begin position="522"/>
        <end position="546"/>
    </location>
</feature>
<dbReference type="InterPro" id="IPR020472">
    <property type="entry name" value="WD40_PAC1"/>
</dbReference>
<keyword evidence="6" id="KW-1185">Reference proteome</keyword>
<feature type="repeat" description="WD" evidence="3">
    <location>
        <begin position="492"/>
        <end position="522"/>
    </location>
</feature>
<gene>
    <name evidence="5" type="ORF">MKK02DRAFT_22515</name>
</gene>
<dbReference type="EMBL" id="JAKWFO010000003">
    <property type="protein sequence ID" value="KAI9637867.1"/>
    <property type="molecule type" value="Genomic_DNA"/>
</dbReference>
<evidence type="ECO:0000313" key="6">
    <source>
        <dbReference type="Proteomes" id="UP001164286"/>
    </source>
</evidence>
<dbReference type="GO" id="GO:0000398">
    <property type="term" value="P:mRNA splicing, via spliceosome"/>
    <property type="evidence" value="ECO:0007669"/>
    <property type="project" value="InterPro"/>
</dbReference>